<dbReference type="Proteomes" id="UP000253529">
    <property type="component" value="Unassembled WGS sequence"/>
</dbReference>
<dbReference type="AlphaFoldDB" id="A0A366FPD4"/>
<feature type="transmembrane region" description="Helical" evidence="4">
    <location>
        <begin position="178"/>
        <end position="195"/>
    </location>
</feature>
<feature type="transmembrane region" description="Helical" evidence="4">
    <location>
        <begin position="315"/>
        <end position="338"/>
    </location>
</feature>
<feature type="transmembrane region" description="Helical" evidence="4">
    <location>
        <begin position="24"/>
        <end position="42"/>
    </location>
</feature>
<dbReference type="InterPro" id="IPR011701">
    <property type="entry name" value="MFS"/>
</dbReference>
<evidence type="ECO:0000256" key="1">
    <source>
        <dbReference type="ARBA" id="ARBA00022692"/>
    </source>
</evidence>
<dbReference type="PANTHER" id="PTHR42910">
    <property type="entry name" value="TRANSPORTER SCO4007-RELATED"/>
    <property type="match status" value="1"/>
</dbReference>
<keyword evidence="1 4" id="KW-0812">Transmembrane</keyword>
<feature type="transmembrane region" description="Helical" evidence="4">
    <location>
        <begin position="262"/>
        <end position="284"/>
    </location>
</feature>
<evidence type="ECO:0000256" key="3">
    <source>
        <dbReference type="ARBA" id="ARBA00023136"/>
    </source>
</evidence>
<evidence type="ECO:0000256" key="4">
    <source>
        <dbReference type="SAM" id="Phobius"/>
    </source>
</evidence>
<feature type="transmembrane region" description="Helical" evidence="4">
    <location>
        <begin position="291"/>
        <end position="309"/>
    </location>
</feature>
<proteinExistence type="predicted"/>
<feature type="transmembrane region" description="Helical" evidence="4">
    <location>
        <begin position="229"/>
        <end position="250"/>
    </location>
</feature>
<keyword evidence="7" id="KW-1185">Reference proteome</keyword>
<feature type="transmembrane region" description="Helical" evidence="4">
    <location>
        <begin position="62"/>
        <end position="82"/>
    </location>
</feature>
<feature type="transmembrane region" description="Helical" evidence="4">
    <location>
        <begin position="358"/>
        <end position="378"/>
    </location>
</feature>
<evidence type="ECO:0000256" key="2">
    <source>
        <dbReference type="ARBA" id="ARBA00022989"/>
    </source>
</evidence>
<keyword evidence="2 4" id="KW-1133">Transmembrane helix</keyword>
<dbReference type="InterPro" id="IPR036259">
    <property type="entry name" value="MFS_trans_sf"/>
</dbReference>
<organism evidence="6 7">
    <name type="scientific">Roseiarcus fermentans</name>
    <dbReference type="NCBI Taxonomy" id="1473586"/>
    <lineage>
        <taxon>Bacteria</taxon>
        <taxon>Pseudomonadati</taxon>
        <taxon>Pseudomonadota</taxon>
        <taxon>Alphaproteobacteria</taxon>
        <taxon>Hyphomicrobiales</taxon>
        <taxon>Roseiarcaceae</taxon>
        <taxon>Roseiarcus</taxon>
    </lineage>
</organism>
<feature type="transmembrane region" description="Helical" evidence="4">
    <location>
        <begin position="384"/>
        <end position="402"/>
    </location>
</feature>
<dbReference type="PROSITE" id="PS50850">
    <property type="entry name" value="MFS"/>
    <property type="match status" value="1"/>
</dbReference>
<reference evidence="6 7" key="1">
    <citation type="submission" date="2018-06" db="EMBL/GenBank/DDBJ databases">
        <title>Genomic Encyclopedia of Type Strains, Phase IV (KMG-IV): sequencing the most valuable type-strain genomes for metagenomic binning, comparative biology and taxonomic classification.</title>
        <authorList>
            <person name="Goeker M."/>
        </authorList>
    </citation>
    <scope>NUCLEOTIDE SEQUENCE [LARGE SCALE GENOMIC DNA]</scope>
    <source>
        <strain evidence="6 7">DSM 24875</strain>
    </source>
</reference>
<name>A0A366FPD4_9HYPH</name>
<evidence type="ECO:0000313" key="6">
    <source>
        <dbReference type="EMBL" id="RBP15575.1"/>
    </source>
</evidence>
<protein>
    <submittedName>
        <fullName evidence="6">Putative MFS family arabinose efflux permease</fullName>
    </submittedName>
</protein>
<accession>A0A366FPD4</accession>
<feature type="transmembrane region" description="Helical" evidence="4">
    <location>
        <begin position="114"/>
        <end position="135"/>
    </location>
</feature>
<dbReference type="EMBL" id="QNRK01000008">
    <property type="protein sequence ID" value="RBP15575.1"/>
    <property type="molecule type" value="Genomic_DNA"/>
</dbReference>
<feature type="transmembrane region" description="Helical" evidence="4">
    <location>
        <begin position="89"/>
        <end position="108"/>
    </location>
</feature>
<dbReference type="CDD" id="cd17324">
    <property type="entry name" value="MFS_NepI_like"/>
    <property type="match status" value="1"/>
</dbReference>
<dbReference type="Gene3D" id="1.20.1250.20">
    <property type="entry name" value="MFS general substrate transporter like domains"/>
    <property type="match status" value="1"/>
</dbReference>
<feature type="domain" description="Major facilitator superfamily (MFS) profile" evidence="5">
    <location>
        <begin position="24"/>
        <end position="407"/>
    </location>
</feature>
<dbReference type="InterPro" id="IPR020846">
    <property type="entry name" value="MFS_dom"/>
</dbReference>
<comment type="caution">
    <text evidence="6">The sequence shown here is derived from an EMBL/GenBank/DDBJ whole genome shotgun (WGS) entry which is preliminary data.</text>
</comment>
<feature type="transmembrane region" description="Helical" evidence="4">
    <location>
        <begin position="147"/>
        <end position="166"/>
    </location>
</feature>
<dbReference type="PANTHER" id="PTHR42910:SF1">
    <property type="entry name" value="MAJOR FACILITATOR SUPERFAMILY (MFS) PROFILE DOMAIN-CONTAINING PROTEIN"/>
    <property type="match status" value="1"/>
</dbReference>
<sequence length="422" mass="44481">MERAGDILTLKPDDVAKLAASRSLTWLLAAACGLIAANVYYAQPLAGLIGRAIGLPPEASGLVVTLTQVGYGAGLFLIVPLGDLIENRILVTSMVGITSLALAAAAWSPDAASFLPAVLLIGLGSVGVQILIPYASHMASPETRGTMVGNVTTGLMAGVMLSRPVSSWIASVSNWRCVFLLASALMLALTVWLALRLPKRMPESKLTYVALLASMSRLALKSQTLRQRAIYQCFLYGAFSLFWTTIPMRLTGPGLHFSQSGVALFAILGGCGGTLAAPIAGRLADRGWTRLATGGAMMAVAAGFLLTLVHVENSRLAFCLLVVSAIVLDSGMTVNFIVGQRSIFVTEPEYRSRLNGLYMAFFFLAGAAGSALGGWAYATGGWQSVSSLGVALPVAGLIWLLAERRQSGDGAAWDRTTRRTLR</sequence>
<dbReference type="GO" id="GO:0022857">
    <property type="term" value="F:transmembrane transporter activity"/>
    <property type="evidence" value="ECO:0007669"/>
    <property type="project" value="InterPro"/>
</dbReference>
<dbReference type="Pfam" id="PF07690">
    <property type="entry name" value="MFS_1"/>
    <property type="match status" value="1"/>
</dbReference>
<keyword evidence="3 4" id="KW-0472">Membrane</keyword>
<dbReference type="SUPFAM" id="SSF103473">
    <property type="entry name" value="MFS general substrate transporter"/>
    <property type="match status" value="1"/>
</dbReference>
<evidence type="ECO:0000259" key="5">
    <source>
        <dbReference type="PROSITE" id="PS50850"/>
    </source>
</evidence>
<gene>
    <name evidence="6" type="ORF">DFR50_108132</name>
</gene>
<evidence type="ECO:0000313" key="7">
    <source>
        <dbReference type="Proteomes" id="UP000253529"/>
    </source>
</evidence>
<dbReference type="RefSeq" id="WP_245427502.1">
    <property type="nucleotide sequence ID" value="NZ_QNRK01000008.1"/>
</dbReference>